<gene>
    <name evidence="3" type="ORF">MNBD_GAMMA07-2558</name>
</gene>
<evidence type="ECO:0000259" key="2">
    <source>
        <dbReference type="Pfam" id="PF07883"/>
    </source>
</evidence>
<dbReference type="Gene3D" id="2.60.120.10">
    <property type="entry name" value="Jelly Rolls"/>
    <property type="match status" value="1"/>
</dbReference>
<proteinExistence type="predicted"/>
<accession>A0A3B0XGY7</accession>
<dbReference type="GO" id="GO:0046872">
    <property type="term" value="F:metal ion binding"/>
    <property type="evidence" value="ECO:0007669"/>
    <property type="project" value="UniProtKB-KW"/>
</dbReference>
<dbReference type="CDD" id="cd06985">
    <property type="entry name" value="cupin_BF4112"/>
    <property type="match status" value="1"/>
</dbReference>
<organism evidence="3">
    <name type="scientific">hydrothermal vent metagenome</name>
    <dbReference type="NCBI Taxonomy" id="652676"/>
    <lineage>
        <taxon>unclassified sequences</taxon>
        <taxon>metagenomes</taxon>
        <taxon>ecological metagenomes</taxon>
    </lineage>
</organism>
<dbReference type="Pfam" id="PF07883">
    <property type="entry name" value="Cupin_2"/>
    <property type="match status" value="1"/>
</dbReference>
<evidence type="ECO:0000313" key="3">
    <source>
        <dbReference type="EMBL" id="VAW55876.1"/>
    </source>
</evidence>
<dbReference type="SUPFAM" id="SSF51182">
    <property type="entry name" value="RmlC-like cupins"/>
    <property type="match status" value="1"/>
</dbReference>
<dbReference type="EMBL" id="UOFF01000131">
    <property type="protein sequence ID" value="VAW55876.1"/>
    <property type="molecule type" value="Genomic_DNA"/>
</dbReference>
<dbReference type="InterPro" id="IPR014710">
    <property type="entry name" value="RmlC-like_jellyroll"/>
</dbReference>
<reference evidence="3" key="1">
    <citation type="submission" date="2018-06" db="EMBL/GenBank/DDBJ databases">
        <authorList>
            <person name="Zhirakovskaya E."/>
        </authorList>
    </citation>
    <scope>NUCLEOTIDE SEQUENCE</scope>
</reference>
<evidence type="ECO:0000256" key="1">
    <source>
        <dbReference type="ARBA" id="ARBA00022723"/>
    </source>
</evidence>
<dbReference type="AlphaFoldDB" id="A0A3B0XGY7"/>
<protein>
    <recommendedName>
        <fullName evidence="2">Cupin type-2 domain-containing protein</fullName>
    </recommendedName>
</protein>
<dbReference type="InterPro" id="IPR013096">
    <property type="entry name" value="Cupin_2"/>
</dbReference>
<sequence>MQKSKIEKEKNFTTYESGTYENWPAHSVELPGLGKIPGKQFLKDLLGMTGGEISLNSMAPGTGMPIYHQHQQNEEIYIFIQGKGQMQVDEKIIDVQAGSIVRIAPNGERAWRNNSDKPLLYIIIQMRKDSLEQYGLDDATVSQKSVVWPS</sequence>
<feature type="domain" description="Cupin type-2" evidence="2">
    <location>
        <begin position="57"/>
        <end position="124"/>
    </location>
</feature>
<dbReference type="PANTHER" id="PTHR35848">
    <property type="entry name" value="OXALATE-BINDING PROTEIN"/>
    <property type="match status" value="1"/>
</dbReference>
<dbReference type="InterPro" id="IPR011051">
    <property type="entry name" value="RmlC_Cupin_sf"/>
</dbReference>
<dbReference type="PANTHER" id="PTHR35848:SF6">
    <property type="entry name" value="CUPIN TYPE-2 DOMAIN-CONTAINING PROTEIN"/>
    <property type="match status" value="1"/>
</dbReference>
<dbReference type="InterPro" id="IPR051610">
    <property type="entry name" value="GPI/OXD"/>
</dbReference>
<name>A0A3B0XGY7_9ZZZZ</name>
<keyword evidence="1" id="KW-0479">Metal-binding</keyword>